<feature type="transmembrane region" description="Helical" evidence="1">
    <location>
        <begin position="353"/>
        <end position="370"/>
    </location>
</feature>
<keyword evidence="4" id="KW-1185">Reference proteome</keyword>
<dbReference type="Proteomes" id="UP000582213">
    <property type="component" value="Unassembled WGS sequence"/>
</dbReference>
<protein>
    <submittedName>
        <fullName evidence="2">Putative membrane protein</fullName>
    </submittedName>
</protein>
<keyword evidence="1" id="KW-1133">Transmembrane helix</keyword>
<keyword evidence="1" id="KW-0472">Membrane</keyword>
<dbReference type="AlphaFoldDB" id="A0A650CGB0"/>
<feature type="transmembrane region" description="Helical" evidence="1">
    <location>
        <begin position="382"/>
        <end position="402"/>
    </location>
</feature>
<gene>
    <name evidence="3" type="ORF">D1869_06120</name>
    <name evidence="2" type="ORF">HNQ62_001984</name>
</gene>
<dbReference type="OrthoDB" id="42409at2157"/>
<reference evidence="3 4" key="1">
    <citation type="submission" date="2019-10" db="EMBL/GenBank/DDBJ databases">
        <title>Genome Sequences from Six Type Strain Members of the Archaeal Family Sulfolobaceae: Acidianus ambivalens, Acidianus infernus, Metallosphaera prunae, Stygiolobus azoricus, Sulfolobus metallicus, and Sulfurisphaera ohwakuensis.</title>
        <authorList>
            <person name="Counts J.A."/>
            <person name="Kelly R.M."/>
        </authorList>
    </citation>
    <scope>NUCLEOTIDE SEQUENCE [LARGE SCALE GENOMIC DNA]</scope>
    <source>
        <strain evidence="3 4">TA-1</strain>
    </source>
</reference>
<dbReference type="RefSeq" id="WP_156014363.1">
    <property type="nucleotide sequence ID" value="NZ_CP045484.1"/>
</dbReference>
<feature type="transmembrane region" description="Helical" evidence="1">
    <location>
        <begin position="74"/>
        <end position="95"/>
    </location>
</feature>
<name>A0A650CGB0_SULOH</name>
<feature type="transmembrane region" description="Helical" evidence="1">
    <location>
        <begin position="331"/>
        <end position="348"/>
    </location>
</feature>
<reference evidence="2 5" key="2">
    <citation type="submission" date="2020-08" db="EMBL/GenBank/DDBJ databases">
        <title>Genomic Encyclopedia of Type Strains, Phase IV (KMG-IV): sequencing the most valuable type-strain genomes for metagenomic binning, comparative biology and taxonomic classification.</title>
        <authorList>
            <person name="Goeker M."/>
        </authorList>
    </citation>
    <scope>NUCLEOTIDE SEQUENCE [LARGE SCALE GENOMIC DNA]</scope>
    <source>
        <strain evidence="2 5">DSM 12421</strain>
    </source>
</reference>
<sequence>MEKRYISPLTSNLSEILIWASMALFSLFYYPTLWSDILIVILLSLAGILLFFKGDSRFVKLTIYTELFLVPIEYWYFFHNLYLLLILYLVFLAGLSLRRLDIASLIAVVLVVVSSRVAKPFGTDELMIDYYSAYQFLHGLNPYIPSVTSNVYQIYNLSAEIYGTPYTTGGIVTNLNYPSLSFLLYIPAVVFHFNPNYIILFFYVLLPFILWYKLDRITFLLFVSSYLFNIYYLLYSSGGIDDIIWVTFLILSFLSNREWVKGFFYGLSVSFKQDPLIFLPFYLIQLRSERKNIYQFLLSWVVTFIFLNLYFIVSSPVYYFHDITTPVFDNLLQIGFGFDIFSVIGIFYEYKYFFLVSQLLIFSTFFYLYLKRKISNYLGGIYFVMLFMYRMLWNYVMYIPFLNYLDGSVDEKMKINKEVMKPLSVLFLLILSSALIFHYVFSPYYNGLKIEVLHVYTESNEVYMMVLNVSYEGPLSEVKPFFRLFSVNAIHDGNGILWLSNSTWIKSGEWKIVVIKSPSPAFNVGLGEIIINAYYGNINGFLTITVK</sequence>
<dbReference type="EMBL" id="CP045484">
    <property type="protein sequence ID" value="QGR16809.1"/>
    <property type="molecule type" value="Genomic_DNA"/>
</dbReference>
<evidence type="ECO:0000256" key="1">
    <source>
        <dbReference type="SAM" id="Phobius"/>
    </source>
</evidence>
<feature type="transmembrane region" description="Helical" evidence="1">
    <location>
        <begin position="182"/>
        <end position="205"/>
    </location>
</feature>
<feature type="transmembrane region" description="Helical" evidence="1">
    <location>
        <begin position="37"/>
        <end position="54"/>
    </location>
</feature>
<dbReference type="Proteomes" id="UP000427373">
    <property type="component" value="Chromosome"/>
</dbReference>
<organism evidence="3 4">
    <name type="scientific">Sulfurisphaera ohwakuensis</name>
    <dbReference type="NCBI Taxonomy" id="69656"/>
    <lineage>
        <taxon>Archaea</taxon>
        <taxon>Thermoproteota</taxon>
        <taxon>Thermoprotei</taxon>
        <taxon>Sulfolobales</taxon>
        <taxon>Sulfolobaceae</taxon>
        <taxon>Sulfurisphaera</taxon>
    </lineage>
</organism>
<accession>A0A650CGB0</accession>
<feature type="transmembrane region" description="Helical" evidence="1">
    <location>
        <begin position="263"/>
        <end position="284"/>
    </location>
</feature>
<feature type="transmembrane region" description="Helical" evidence="1">
    <location>
        <begin position="296"/>
        <end position="319"/>
    </location>
</feature>
<evidence type="ECO:0000313" key="5">
    <source>
        <dbReference type="Proteomes" id="UP000582213"/>
    </source>
</evidence>
<evidence type="ECO:0000313" key="2">
    <source>
        <dbReference type="EMBL" id="MBB5254211.1"/>
    </source>
</evidence>
<evidence type="ECO:0000313" key="4">
    <source>
        <dbReference type="Proteomes" id="UP000427373"/>
    </source>
</evidence>
<dbReference type="KEGG" id="soh:D1869_06120"/>
<evidence type="ECO:0000313" key="3">
    <source>
        <dbReference type="EMBL" id="QGR16809.1"/>
    </source>
</evidence>
<feature type="transmembrane region" description="Helical" evidence="1">
    <location>
        <begin position="423"/>
        <end position="441"/>
    </location>
</feature>
<proteinExistence type="predicted"/>
<dbReference type="GeneID" id="42800804"/>
<feature type="transmembrane region" description="Helical" evidence="1">
    <location>
        <begin position="12"/>
        <end position="30"/>
    </location>
</feature>
<feature type="transmembrane region" description="Helical" evidence="1">
    <location>
        <begin position="217"/>
        <end position="235"/>
    </location>
</feature>
<keyword evidence="1" id="KW-0812">Transmembrane</keyword>
<dbReference type="EMBL" id="JACHFY010000012">
    <property type="protein sequence ID" value="MBB5254211.1"/>
    <property type="molecule type" value="Genomic_DNA"/>
</dbReference>